<reference evidence="2 3" key="1">
    <citation type="journal article" date="2024" name="BMC Genomics">
        <title>De novo assembly and annotation of Popillia japonica's genome with initial clues to its potential as an invasive pest.</title>
        <authorList>
            <person name="Cucini C."/>
            <person name="Boschi S."/>
            <person name="Funari R."/>
            <person name="Cardaioli E."/>
            <person name="Iannotti N."/>
            <person name="Marturano G."/>
            <person name="Paoli F."/>
            <person name="Bruttini M."/>
            <person name="Carapelli A."/>
            <person name="Frati F."/>
            <person name="Nardi F."/>
        </authorList>
    </citation>
    <scope>NUCLEOTIDE SEQUENCE [LARGE SCALE GENOMIC DNA]</scope>
    <source>
        <strain evidence="2">DMR45628</strain>
    </source>
</reference>
<dbReference type="Proteomes" id="UP001458880">
    <property type="component" value="Unassembled WGS sequence"/>
</dbReference>
<comment type="caution">
    <text evidence="2">The sequence shown here is derived from an EMBL/GenBank/DDBJ whole genome shotgun (WGS) entry which is preliminary data.</text>
</comment>
<feature type="region of interest" description="Disordered" evidence="1">
    <location>
        <begin position="281"/>
        <end position="346"/>
    </location>
</feature>
<evidence type="ECO:0000313" key="2">
    <source>
        <dbReference type="EMBL" id="KAK9744079.1"/>
    </source>
</evidence>
<gene>
    <name evidence="2" type="ORF">QE152_g8098</name>
</gene>
<protein>
    <submittedName>
        <fullName evidence="2">Uncharacterized protein</fullName>
    </submittedName>
</protein>
<feature type="compositionally biased region" description="Basic and acidic residues" evidence="1">
    <location>
        <begin position="281"/>
        <end position="303"/>
    </location>
</feature>
<accession>A0AAW1MD99</accession>
<dbReference type="EMBL" id="JASPKY010000062">
    <property type="protein sequence ID" value="KAK9744079.1"/>
    <property type="molecule type" value="Genomic_DNA"/>
</dbReference>
<evidence type="ECO:0000313" key="3">
    <source>
        <dbReference type="Proteomes" id="UP001458880"/>
    </source>
</evidence>
<evidence type="ECO:0000256" key="1">
    <source>
        <dbReference type="SAM" id="MobiDB-lite"/>
    </source>
</evidence>
<proteinExistence type="predicted"/>
<organism evidence="2 3">
    <name type="scientific">Popillia japonica</name>
    <name type="common">Japanese beetle</name>
    <dbReference type="NCBI Taxonomy" id="7064"/>
    <lineage>
        <taxon>Eukaryota</taxon>
        <taxon>Metazoa</taxon>
        <taxon>Ecdysozoa</taxon>
        <taxon>Arthropoda</taxon>
        <taxon>Hexapoda</taxon>
        <taxon>Insecta</taxon>
        <taxon>Pterygota</taxon>
        <taxon>Neoptera</taxon>
        <taxon>Endopterygota</taxon>
        <taxon>Coleoptera</taxon>
        <taxon>Polyphaga</taxon>
        <taxon>Scarabaeiformia</taxon>
        <taxon>Scarabaeidae</taxon>
        <taxon>Rutelinae</taxon>
        <taxon>Popillia</taxon>
    </lineage>
</organism>
<sequence length="470" mass="51712">MTSMKSCVCDSNAHPDLKSCLCESRVPTTYDAPSHISAIYSAVIKDKNNKEGADYFVLPGPIYIPHKTIGQLSPPTTPYYPPGLKTIQVAPAVVDKFSAAQVNKKVTERMQDIDKGTQTKLKRVCICPPSSQSHSPGKCSIGTCSVRDRDDLLLSEEYDNEIPPSVAQFFPTIATQTSSSDFLMIEKLLSYQAEQTTIPTTPTDNLQPQSTAIKPTLSYKSKSVDLKTPTVSPESYKAEPINNLINKLDSKISNIPEEEEIADESLEKQSDGKIDRDLLAKQQEKDSTNVDKDNKALSVDSREIGGSNELSKENSRTEDEDASIGGTHSENSVNQDNSITSKTLKQNTVSVSNTMVDNCEDDDFMKKLDNKPTMSMTISMEQRIKKVVHESEVFRHPEERATEWSTMTNGIDLTGHEASLSSEDDEDAVVAPVEDTHMTQNEFIESECVVPNKTEDMVTVGAPSDQGLSI</sequence>
<keyword evidence="3" id="KW-1185">Reference proteome</keyword>
<dbReference type="AlphaFoldDB" id="A0AAW1MD99"/>
<name>A0AAW1MD99_POPJA</name>
<feature type="compositionally biased region" description="Polar residues" evidence="1">
    <location>
        <begin position="326"/>
        <end position="346"/>
    </location>
</feature>